<proteinExistence type="predicted"/>
<feature type="transmembrane region" description="Helical" evidence="1">
    <location>
        <begin position="111"/>
        <end position="139"/>
    </location>
</feature>
<dbReference type="RefSeq" id="WP_157301021.1">
    <property type="nucleotide sequence ID" value="NZ_BAAAZB010000005.1"/>
</dbReference>
<protein>
    <submittedName>
        <fullName evidence="2">ABC transporter permease subunit</fullName>
    </submittedName>
</protein>
<feature type="transmembrane region" description="Helical" evidence="1">
    <location>
        <begin position="183"/>
        <end position="204"/>
    </location>
</feature>
<gene>
    <name evidence="2" type="ORF">GO495_17550</name>
</gene>
<keyword evidence="1" id="KW-1133">Transmembrane helix</keyword>
<dbReference type="EMBL" id="WRXO01000004">
    <property type="protein sequence ID" value="MVT42402.1"/>
    <property type="molecule type" value="Genomic_DNA"/>
</dbReference>
<keyword evidence="1" id="KW-0812">Transmembrane</keyword>
<name>A0A6N8JE54_9BACT</name>
<comment type="caution">
    <text evidence="2">The sequence shown here is derived from an EMBL/GenBank/DDBJ whole genome shotgun (WGS) entry which is preliminary data.</text>
</comment>
<reference evidence="2 3" key="1">
    <citation type="submission" date="2019-12" db="EMBL/GenBank/DDBJ databases">
        <title>The draft genomic sequence of strain Chitinophaga oryziterrae JCM 16595.</title>
        <authorList>
            <person name="Zhang X."/>
        </authorList>
    </citation>
    <scope>NUCLEOTIDE SEQUENCE [LARGE SCALE GENOMIC DNA]</scope>
    <source>
        <strain evidence="2 3">JCM 16595</strain>
    </source>
</reference>
<dbReference type="Pfam" id="PF12730">
    <property type="entry name" value="ABC2_membrane_4"/>
    <property type="match status" value="1"/>
</dbReference>
<accession>A0A6N8JE54</accession>
<keyword evidence="3" id="KW-1185">Reference proteome</keyword>
<evidence type="ECO:0000313" key="2">
    <source>
        <dbReference type="EMBL" id="MVT42402.1"/>
    </source>
</evidence>
<evidence type="ECO:0000256" key="1">
    <source>
        <dbReference type="SAM" id="Phobius"/>
    </source>
</evidence>
<evidence type="ECO:0000313" key="3">
    <source>
        <dbReference type="Proteomes" id="UP000468388"/>
    </source>
</evidence>
<dbReference type="CDD" id="cd21809">
    <property type="entry name" value="ABC-2_lan_permease-like"/>
    <property type="match status" value="1"/>
</dbReference>
<sequence length="259" mass="30351">MKYSFLLGIKTEWLKYRHTSLFGLTLLIASLTPIMKIISCMVSDELYGMMMHRDSWHFFLMINWKDTAAVMLPMYVILLNNSIAQTEYRNNAWKQLYALPRSYADIFFSKFIVVQVMIIFYFLCFNLFCLIAAVLLFLLKGVHNFFQLPIPWYQMLIISIRVYIGILAVSAIQYWLSVRFRNFMIPLGIGLSLLIGCLLLGGWVKNHLYSPYLFPLFMFSMDHSNEHYSLGLMYMVSLVSFVLSLLSGFLNLYFRKEKG</sequence>
<feature type="transmembrane region" description="Helical" evidence="1">
    <location>
        <begin position="151"/>
        <end position="176"/>
    </location>
</feature>
<organism evidence="2 3">
    <name type="scientific">Chitinophaga oryziterrae</name>
    <dbReference type="NCBI Taxonomy" id="1031224"/>
    <lineage>
        <taxon>Bacteria</taxon>
        <taxon>Pseudomonadati</taxon>
        <taxon>Bacteroidota</taxon>
        <taxon>Chitinophagia</taxon>
        <taxon>Chitinophagales</taxon>
        <taxon>Chitinophagaceae</taxon>
        <taxon>Chitinophaga</taxon>
    </lineage>
</organism>
<dbReference type="OrthoDB" id="5946463at2"/>
<dbReference type="AlphaFoldDB" id="A0A6N8JE54"/>
<feature type="transmembrane region" description="Helical" evidence="1">
    <location>
        <begin position="21"/>
        <end position="38"/>
    </location>
</feature>
<dbReference type="Proteomes" id="UP000468388">
    <property type="component" value="Unassembled WGS sequence"/>
</dbReference>
<keyword evidence="1" id="KW-0472">Membrane</keyword>
<feature type="transmembrane region" description="Helical" evidence="1">
    <location>
        <begin position="58"/>
        <end position="79"/>
    </location>
</feature>
<feature type="transmembrane region" description="Helical" evidence="1">
    <location>
        <begin position="231"/>
        <end position="254"/>
    </location>
</feature>